<comment type="caution">
    <text evidence="8">The sequence shown here is derived from an EMBL/GenBank/DDBJ whole genome shotgun (WGS) entry which is preliminary data.</text>
</comment>
<keyword evidence="9" id="KW-1185">Reference proteome</keyword>
<gene>
    <name evidence="8" type="ORF">FSP39_005824</name>
</gene>
<proteinExistence type="predicted"/>
<dbReference type="GO" id="GO:0006606">
    <property type="term" value="P:protein import into nucleus"/>
    <property type="evidence" value="ECO:0007669"/>
    <property type="project" value="InterPro"/>
</dbReference>
<feature type="coiled-coil region" evidence="7">
    <location>
        <begin position="37"/>
        <end position="71"/>
    </location>
</feature>
<dbReference type="PANTHER" id="PTHR10527">
    <property type="entry name" value="IMPORTIN BETA"/>
    <property type="match status" value="1"/>
</dbReference>
<comment type="subcellular location">
    <subcellularLocation>
        <location evidence="1">Cytoplasm</location>
    </subcellularLocation>
</comment>
<dbReference type="SUPFAM" id="SSF48371">
    <property type="entry name" value="ARM repeat"/>
    <property type="match status" value="2"/>
</dbReference>
<evidence type="ECO:0000313" key="9">
    <source>
        <dbReference type="Proteomes" id="UP001186944"/>
    </source>
</evidence>
<evidence type="ECO:0000256" key="6">
    <source>
        <dbReference type="PROSITE-ProRule" id="PRU00103"/>
    </source>
</evidence>
<protein>
    <submittedName>
        <fullName evidence="8">Uncharacterized protein</fullName>
    </submittedName>
</protein>
<keyword evidence="5" id="KW-0653">Protein transport</keyword>
<keyword evidence="4" id="KW-0677">Repeat</keyword>
<dbReference type="InterPro" id="IPR021133">
    <property type="entry name" value="HEAT_type_2"/>
</dbReference>
<dbReference type="Proteomes" id="UP001186944">
    <property type="component" value="Unassembled WGS sequence"/>
</dbReference>
<dbReference type="InterPro" id="IPR011989">
    <property type="entry name" value="ARM-like"/>
</dbReference>
<reference evidence="8" key="1">
    <citation type="submission" date="2019-08" db="EMBL/GenBank/DDBJ databases">
        <title>The improved chromosome-level genome for the pearl oyster Pinctada fucata martensii using PacBio sequencing and Hi-C.</title>
        <authorList>
            <person name="Zheng Z."/>
        </authorList>
    </citation>
    <scope>NUCLEOTIDE SEQUENCE</scope>
    <source>
        <strain evidence="8">ZZ-2019</strain>
        <tissue evidence="8">Adductor muscle</tissue>
    </source>
</reference>
<evidence type="ECO:0000256" key="5">
    <source>
        <dbReference type="ARBA" id="ARBA00022927"/>
    </source>
</evidence>
<dbReference type="AlphaFoldDB" id="A0AA88XMK7"/>
<dbReference type="GO" id="GO:0005634">
    <property type="term" value="C:nucleus"/>
    <property type="evidence" value="ECO:0007669"/>
    <property type="project" value="UniProtKB-SubCell"/>
</dbReference>
<evidence type="ECO:0000313" key="8">
    <source>
        <dbReference type="EMBL" id="KAK3085593.1"/>
    </source>
</evidence>
<keyword evidence="2" id="KW-0813">Transport</keyword>
<dbReference type="Pfam" id="PF02985">
    <property type="entry name" value="HEAT"/>
    <property type="match status" value="1"/>
</dbReference>
<accession>A0AA88XMK7</accession>
<keyword evidence="3" id="KW-0963">Cytoplasm</keyword>
<dbReference type="InterPro" id="IPR040122">
    <property type="entry name" value="Importin_beta"/>
</dbReference>
<name>A0AA88XMK7_PINIB</name>
<evidence type="ECO:0000256" key="4">
    <source>
        <dbReference type="ARBA" id="ARBA00022737"/>
    </source>
</evidence>
<organism evidence="8 9">
    <name type="scientific">Pinctada imbricata</name>
    <name type="common">Atlantic pearl-oyster</name>
    <name type="synonym">Pinctada martensii</name>
    <dbReference type="NCBI Taxonomy" id="66713"/>
    <lineage>
        <taxon>Eukaryota</taxon>
        <taxon>Metazoa</taxon>
        <taxon>Spiralia</taxon>
        <taxon>Lophotrochozoa</taxon>
        <taxon>Mollusca</taxon>
        <taxon>Bivalvia</taxon>
        <taxon>Autobranchia</taxon>
        <taxon>Pteriomorphia</taxon>
        <taxon>Pterioida</taxon>
        <taxon>Pterioidea</taxon>
        <taxon>Pteriidae</taxon>
        <taxon>Pinctada</taxon>
    </lineage>
</organism>
<dbReference type="PROSITE" id="PS50077">
    <property type="entry name" value="HEAT_REPEAT"/>
    <property type="match status" value="1"/>
</dbReference>
<dbReference type="InterPro" id="IPR016024">
    <property type="entry name" value="ARM-type_fold"/>
</dbReference>
<evidence type="ECO:0000256" key="1">
    <source>
        <dbReference type="ARBA" id="ARBA00004496"/>
    </source>
</evidence>
<dbReference type="Gene3D" id="1.25.10.10">
    <property type="entry name" value="Leucine-rich Repeat Variant"/>
    <property type="match status" value="1"/>
</dbReference>
<sequence>MMLSRITTPSANGVADGRPKSATIAHWSRWFMCGHLVDYLESALHRLQDTADKQKSEIEHQKSEIEQQKFEIGKQKDINAIQQEEIKSLNKLCDRPDIPTKIMDKAIRSVEDNIQDTVAVLARSVGAETFAPIAKECAEFALNLLNTVDDPDLRRCVYGLFGALSTIMKQEISPYLETVVTHMMGSLKSTEGIKTYLQEEKDQVTIFNEEDFDDICDEEDLTEDDDEEDEAVKVIVENAFEDEKEDTCCALGELAENSGAAFYPYLELSFTEVIDKVDYPKPDVKKAAIVAVGQMCICVHKANQEAPTTQTQTALMNFISAVMVKLLQVMKEDIDRLVVMAAIDTTFEMLNKIGLPVIQVEGVKDAILTRMKEAFTHKLSCQDADSEEEEDEEAEFDGMLIESAGDVLPAMAKLMGGEAFLPFFTSFLVDLVKRLKVTSSVAEKSFAVGTIADIIKECGVVSLAFVNSLYPLFMKYIQDEEDEVRSNAVFGLGVLVANSGDKMHGYPYHDYKLESNYTEILKCLFGLLSKEKNGRVMDNTCAAICRMISTHKAGVPLEMAIPIIIQCLPLKEDFEENPTVYNCLIQLYTNGEQEVLKNMIKLLSSIASVLGTDQVKDDLQSTLIHFVKDVHQKFPSELETLKTSMSEEHFCKLTSCLTMTNGTS</sequence>
<evidence type="ECO:0000256" key="3">
    <source>
        <dbReference type="ARBA" id="ARBA00022490"/>
    </source>
</evidence>
<dbReference type="GO" id="GO:0005737">
    <property type="term" value="C:cytoplasm"/>
    <property type="evidence" value="ECO:0007669"/>
    <property type="project" value="UniProtKB-SubCell"/>
</dbReference>
<feature type="repeat" description="HEAT" evidence="6">
    <location>
        <begin position="469"/>
        <end position="503"/>
    </location>
</feature>
<evidence type="ECO:0000256" key="7">
    <source>
        <dbReference type="SAM" id="Coils"/>
    </source>
</evidence>
<dbReference type="InterPro" id="IPR000357">
    <property type="entry name" value="HEAT"/>
</dbReference>
<evidence type="ECO:0000256" key="2">
    <source>
        <dbReference type="ARBA" id="ARBA00022448"/>
    </source>
</evidence>
<dbReference type="EMBL" id="VSWD01000012">
    <property type="protein sequence ID" value="KAK3085593.1"/>
    <property type="molecule type" value="Genomic_DNA"/>
</dbReference>
<keyword evidence="7" id="KW-0175">Coiled coil</keyword>